<protein>
    <submittedName>
        <fullName evidence="2">Uncharacterized protein</fullName>
    </submittedName>
</protein>
<evidence type="ECO:0000313" key="5">
    <source>
        <dbReference type="Proteomes" id="UP000321514"/>
    </source>
</evidence>
<dbReference type="RefSeq" id="WP_074949337.1">
    <property type="nucleotide sequence ID" value="NZ_BJXR01000009.1"/>
</dbReference>
<proteinExistence type="predicted"/>
<evidence type="ECO:0000256" key="1">
    <source>
        <dbReference type="SAM" id="MobiDB-lite"/>
    </source>
</evidence>
<dbReference type="Proteomes" id="UP000321514">
    <property type="component" value="Unassembled WGS sequence"/>
</dbReference>
<dbReference type="STRING" id="1334629.MFUL124B02_05815"/>
<accession>A0A511SU84</accession>
<dbReference type="EMBL" id="FOIB01000001">
    <property type="protein sequence ID" value="SET05574.1"/>
    <property type="molecule type" value="Genomic_DNA"/>
</dbReference>
<keyword evidence="4" id="KW-1185">Reference proteome</keyword>
<evidence type="ECO:0000313" key="4">
    <source>
        <dbReference type="Proteomes" id="UP000183760"/>
    </source>
</evidence>
<dbReference type="AlphaFoldDB" id="A0A511SU84"/>
<organism evidence="2 5">
    <name type="scientific">Myxococcus fulvus</name>
    <dbReference type="NCBI Taxonomy" id="33"/>
    <lineage>
        <taxon>Bacteria</taxon>
        <taxon>Pseudomonadati</taxon>
        <taxon>Myxococcota</taxon>
        <taxon>Myxococcia</taxon>
        <taxon>Myxococcales</taxon>
        <taxon>Cystobacterineae</taxon>
        <taxon>Myxococcaceae</taxon>
        <taxon>Myxococcus</taxon>
    </lineage>
</organism>
<name>A0A511SU84_MYXFU</name>
<feature type="region of interest" description="Disordered" evidence="1">
    <location>
        <begin position="94"/>
        <end position="117"/>
    </location>
</feature>
<reference evidence="3 4" key="1">
    <citation type="submission" date="2016-10" db="EMBL/GenBank/DDBJ databases">
        <authorList>
            <person name="Varghese N."/>
            <person name="Submissions S."/>
        </authorList>
    </citation>
    <scope>NUCLEOTIDE SEQUENCE [LARGE SCALE GENOMIC DNA]</scope>
    <source>
        <strain evidence="3 4">DSM 16525</strain>
    </source>
</reference>
<reference evidence="2 5" key="2">
    <citation type="submission" date="2019-07" db="EMBL/GenBank/DDBJ databases">
        <title>Whole genome shotgun sequence of Myxococcus fulvus NBRC 100333.</title>
        <authorList>
            <person name="Hosoyama A."/>
            <person name="Uohara A."/>
            <person name="Ohji S."/>
            <person name="Ichikawa N."/>
        </authorList>
    </citation>
    <scope>NUCLEOTIDE SEQUENCE [LARGE SCALE GENOMIC DNA]</scope>
    <source>
        <strain evidence="2 5">NBRC 100333</strain>
    </source>
</reference>
<evidence type="ECO:0000313" key="2">
    <source>
        <dbReference type="EMBL" id="GEN05480.1"/>
    </source>
</evidence>
<gene>
    <name evidence="2" type="ORF">MFU01_05170</name>
    <name evidence="3" type="ORF">SAMN05443572_101972</name>
</gene>
<dbReference type="EMBL" id="BJXR01000009">
    <property type="protein sequence ID" value="GEN05480.1"/>
    <property type="molecule type" value="Genomic_DNA"/>
</dbReference>
<feature type="compositionally biased region" description="Acidic residues" evidence="1">
    <location>
        <begin position="106"/>
        <end position="117"/>
    </location>
</feature>
<dbReference type="Proteomes" id="UP000183760">
    <property type="component" value="Unassembled WGS sequence"/>
</dbReference>
<comment type="caution">
    <text evidence="2">The sequence shown here is derived from an EMBL/GenBank/DDBJ whole genome shotgun (WGS) entry which is preliminary data.</text>
</comment>
<sequence length="117" mass="13174">MATEISEEQLPIDRELGAAVLSLLPDEWTGALLRVERVPGEEDAERYRIQITPTGKGRGSVTPDEEVEVAVQKLFLLHQRFKTGLQSISYTYRQKKDGSWGQVGEYEYDDSDEEAVG</sequence>
<evidence type="ECO:0000313" key="3">
    <source>
        <dbReference type="EMBL" id="SET05574.1"/>
    </source>
</evidence>